<dbReference type="HOGENOM" id="CLU_2857807_0_0_11"/>
<keyword evidence="1" id="KW-1133">Transmembrane helix</keyword>
<keyword evidence="3" id="KW-1185">Reference proteome</keyword>
<dbReference type="Proteomes" id="UP000028492">
    <property type="component" value="Chromosome"/>
</dbReference>
<dbReference type="KEGG" id="aja:AJAP_40155"/>
<dbReference type="EMBL" id="CP008953">
    <property type="protein sequence ID" value="AIG80810.1"/>
    <property type="molecule type" value="Genomic_DNA"/>
</dbReference>
<evidence type="ECO:0000313" key="2">
    <source>
        <dbReference type="EMBL" id="AIG80810.1"/>
    </source>
</evidence>
<proteinExistence type="predicted"/>
<keyword evidence="1" id="KW-0472">Membrane</keyword>
<protein>
    <submittedName>
        <fullName evidence="2">Putative secreted protein</fullName>
    </submittedName>
</protein>
<evidence type="ECO:0000256" key="1">
    <source>
        <dbReference type="SAM" id="Phobius"/>
    </source>
</evidence>
<name>A0A075VD29_9PSEU</name>
<dbReference type="RefSeq" id="WP_038521226.1">
    <property type="nucleotide sequence ID" value="NZ_CP008953.1"/>
</dbReference>
<dbReference type="AlphaFoldDB" id="A0A075VD29"/>
<feature type="transmembrane region" description="Helical" evidence="1">
    <location>
        <begin position="12"/>
        <end position="29"/>
    </location>
</feature>
<evidence type="ECO:0000313" key="3">
    <source>
        <dbReference type="Proteomes" id="UP000028492"/>
    </source>
</evidence>
<organism evidence="2 3">
    <name type="scientific">Amycolatopsis japonica</name>
    <dbReference type="NCBI Taxonomy" id="208439"/>
    <lineage>
        <taxon>Bacteria</taxon>
        <taxon>Bacillati</taxon>
        <taxon>Actinomycetota</taxon>
        <taxon>Actinomycetes</taxon>
        <taxon>Pseudonocardiales</taxon>
        <taxon>Pseudonocardiaceae</taxon>
        <taxon>Amycolatopsis</taxon>
        <taxon>Amycolatopsis japonica group</taxon>
    </lineage>
</organism>
<accession>A0A075VD29</accession>
<reference evidence="2 3" key="1">
    <citation type="journal article" date="2014" name="J. Biotechnol.">
        <title>Complete genome sequence of the actinobacterium Amycolatopsis japonica MG417-CF17(T) (=DSM 44213T) producing (S,S)-N,N'-ethylenediaminedisuccinic acid.</title>
        <authorList>
            <person name="Stegmann E."/>
            <person name="Albersmeier A."/>
            <person name="Spohn M."/>
            <person name="Gert H."/>
            <person name="Weber T."/>
            <person name="Wohlleben W."/>
            <person name="Kalinowski J."/>
            <person name="Ruckert C."/>
        </authorList>
    </citation>
    <scope>NUCLEOTIDE SEQUENCE [LARGE SCALE GENOMIC DNA]</scope>
    <source>
        <strain evidence="3">MG417-CF17 (DSM 44213)</strain>
    </source>
</reference>
<dbReference type="STRING" id="208439.AJAP_40155"/>
<sequence length="64" mass="6316">MATVPAAAAVRTTPLLLVAVLFGAVAAFLASQALWSLTALAVVVAAAVLAGGVWLSGRKPATEL</sequence>
<gene>
    <name evidence="2" type="ORF">AJAP_40155</name>
</gene>
<feature type="transmembrane region" description="Helical" evidence="1">
    <location>
        <begin position="35"/>
        <end position="55"/>
    </location>
</feature>
<keyword evidence="1" id="KW-0812">Transmembrane</keyword>